<name>A0A9W8WLT7_9HYPO</name>
<keyword evidence="2" id="KW-0812">Transmembrane</keyword>
<evidence type="ECO:0000313" key="4">
    <source>
        <dbReference type="Proteomes" id="UP001140502"/>
    </source>
</evidence>
<protein>
    <submittedName>
        <fullName evidence="3">Uncharacterized protein</fullName>
    </submittedName>
</protein>
<evidence type="ECO:0000313" key="3">
    <source>
        <dbReference type="EMBL" id="KAJ4328094.1"/>
    </source>
</evidence>
<proteinExistence type="predicted"/>
<dbReference type="EMBL" id="JAPEUR010000015">
    <property type="protein sequence ID" value="KAJ4328094.1"/>
    <property type="molecule type" value="Genomic_DNA"/>
</dbReference>
<keyword evidence="4" id="KW-1185">Reference proteome</keyword>
<feature type="region of interest" description="Disordered" evidence="1">
    <location>
        <begin position="1"/>
        <end position="20"/>
    </location>
</feature>
<accession>A0A9W8WLT7</accession>
<organism evidence="3 4">
    <name type="scientific">Fusarium piperis</name>
    <dbReference type="NCBI Taxonomy" id="1435070"/>
    <lineage>
        <taxon>Eukaryota</taxon>
        <taxon>Fungi</taxon>
        <taxon>Dikarya</taxon>
        <taxon>Ascomycota</taxon>
        <taxon>Pezizomycotina</taxon>
        <taxon>Sordariomycetes</taxon>
        <taxon>Hypocreomycetidae</taxon>
        <taxon>Hypocreales</taxon>
        <taxon>Nectriaceae</taxon>
        <taxon>Fusarium</taxon>
        <taxon>Fusarium solani species complex</taxon>
    </lineage>
</organism>
<feature type="transmembrane region" description="Helical" evidence="2">
    <location>
        <begin position="110"/>
        <end position="127"/>
    </location>
</feature>
<comment type="caution">
    <text evidence="3">The sequence shown here is derived from an EMBL/GenBank/DDBJ whole genome shotgun (WGS) entry which is preliminary data.</text>
</comment>
<gene>
    <name evidence="3" type="ORF">N0V84_001462</name>
</gene>
<reference evidence="3" key="1">
    <citation type="submission" date="2022-10" db="EMBL/GenBank/DDBJ databases">
        <title>Tapping the CABI collections for fungal endophytes: first genome assemblies for Collariella, Neodidymelliopsis, Ascochyta clinopodiicola, Didymella pomorum, Didymosphaeria variabile, Neocosmospora piperis and Neocucurbitaria cava.</title>
        <authorList>
            <person name="Hill R."/>
        </authorList>
    </citation>
    <scope>NUCLEOTIDE SEQUENCE</scope>
    <source>
        <strain evidence="3">IMI 366586</strain>
    </source>
</reference>
<keyword evidence="2" id="KW-1133">Transmembrane helix</keyword>
<dbReference type="AlphaFoldDB" id="A0A9W8WLT7"/>
<dbReference type="OrthoDB" id="5092514at2759"/>
<evidence type="ECO:0000256" key="1">
    <source>
        <dbReference type="SAM" id="MobiDB-lite"/>
    </source>
</evidence>
<evidence type="ECO:0000256" key="2">
    <source>
        <dbReference type="SAM" id="Phobius"/>
    </source>
</evidence>
<keyword evidence="2" id="KW-0472">Membrane</keyword>
<sequence>MPPRRHPARRESREGPVYSPQSIEAKRLRLFVRTDEGDEPTQVDLDFLPSYSPDDGALRIKIGRNSDDKRSIGWLNHPGRDVVPPLHRETLPGVVDLFPGGKSIVRDQRIFFNILAALFAIFIIFISNPPNAYISHFIDARGIRSRDPLHNQDPWTWGLEVKSLLAQLTTDENTGSFHPAYDEMFHKHTVSYDPPLVGDLMSAVSQLGYSSRQVLVMPFRYKTSRKHFRPDKFFESLVHGLNMIRPHRPLLTRISHETANYYPSFMGMHGYVDDQEQDEIRVTAQRVFKRWTELRELVGKNMVQLFDELNQLGDNLTKTIDESHTNIKVINLFEAFLSPGSLIQTFPDELDKYLLTLIRDVNKLREALELPNEISMLLLLEKGRENKLSLQEILSEGAEDPTDALKYLEDLHAMSTVQLMLFHLEEAYRGLRLERLSLKHNSLRAQSMQTKTIPTKAWWKGCWVRECLPSVPEIANRIFNGTMEQTRLYNEALTLWNSIGNPSRSLTLAQDRSDLLGEILVDMAKMKKSIGIRS</sequence>
<dbReference type="Proteomes" id="UP001140502">
    <property type="component" value="Unassembled WGS sequence"/>
</dbReference>